<dbReference type="InterPro" id="IPR058245">
    <property type="entry name" value="NreC/VraR/RcsB-like_REC"/>
</dbReference>
<evidence type="ECO:0000259" key="5">
    <source>
        <dbReference type="PROSITE" id="PS50110"/>
    </source>
</evidence>
<dbReference type="SUPFAM" id="SSF46894">
    <property type="entry name" value="C-terminal effector domain of the bipartite response regulators"/>
    <property type="match status" value="1"/>
</dbReference>
<dbReference type="SMART" id="SM00448">
    <property type="entry name" value="REC"/>
    <property type="match status" value="1"/>
</dbReference>
<dbReference type="Gene3D" id="3.40.50.2300">
    <property type="match status" value="1"/>
</dbReference>
<dbReference type="InterPro" id="IPR051015">
    <property type="entry name" value="EvgA-like"/>
</dbReference>
<sequence length="222" mass="24475">MSIEFVKLAIADDHPLFRAALTQAAKKSLPFSEIIEAESFNSIIDVIQENPDIELIFLDLNMPGNDGFTGLATIRNAYPDIQVVMVSATEEANIINRAIDLGASGYIPKSASLDEISDAIDFVLDGETWLPPGINLSTEAPSEEKEIAEKLSKLTPAQYRVLQMIADGLLNKQIAYEMNIQEPTVKNHVSAILQKFEVNNRTQASTLFQKLKQTSLQPSNLN</sequence>
<comment type="caution">
    <text evidence="6">The sequence shown here is derived from an EMBL/GenBank/DDBJ whole genome shotgun (WGS) entry which is preliminary data.</text>
</comment>
<feature type="domain" description="Response regulatory" evidence="5">
    <location>
        <begin position="7"/>
        <end position="124"/>
    </location>
</feature>
<reference evidence="6 7" key="1">
    <citation type="submission" date="2023-09" db="EMBL/GenBank/DDBJ databases">
        <authorList>
            <person name="Rey-Velasco X."/>
        </authorList>
    </citation>
    <scope>NUCLEOTIDE SEQUENCE [LARGE SCALE GENOMIC DNA]</scope>
    <source>
        <strain evidence="6 7">W431</strain>
    </source>
</reference>
<name>A0ABU3A1S2_9GAMM</name>
<dbReference type="InterPro" id="IPR011006">
    <property type="entry name" value="CheY-like_superfamily"/>
</dbReference>
<dbReference type="RefSeq" id="WP_311581639.1">
    <property type="nucleotide sequence ID" value="NZ_JAVRIF010000005.1"/>
</dbReference>
<feature type="modified residue" description="4-aspartylphosphate" evidence="3">
    <location>
        <position position="59"/>
    </location>
</feature>
<gene>
    <name evidence="6" type="ORF">RM573_11065</name>
</gene>
<dbReference type="SMART" id="SM00421">
    <property type="entry name" value="HTH_LUXR"/>
    <property type="match status" value="1"/>
</dbReference>
<dbReference type="InterPro" id="IPR001789">
    <property type="entry name" value="Sig_transdc_resp-reg_receiver"/>
</dbReference>
<dbReference type="PROSITE" id="PS50043">
    <property type="entry name" value="HTH_LUXR_2"/>
    <property type="match status" value="1"/>
</dbReference>
<evidence type="ECO:0000256" key="1">
    <source>
        <dbReference type="ARBA" id="ARBA00022553"/>
    </source>
</evidence>
<dbReference type="SUPFAM" id="SSF52172">
    <property type="entry name" value="CheY-like"/>
    <property type="match status" value="1"/>
</dbReference>
<keyword evidence="7" id="KW-1185">Reference proteome</keyword>
<dbReference type="PROSITE" id="PS00622">
    <property type="entry name" value="HTH_LUXR_1"/>
    <property type="match status" value="1"/>
</dbReference>
<proteinExistence type="predicted"/>
<keyword evidence="2" id="KW-0238">DNA-binding</keyword>
<dbReference type="PRINTS" id="PR00038">
    <property type="entry name" value="HTHLUXR"/>
</dbReference>
<keyword evidence="1 3" id="KW-0597">Phosphoprotein</keyword>
<protein>
    <submittedName>
        <fullName evidence="6">Response regulator transcription factor</fullName>
    </submittedName>
</protein>
<dbReference type="PANTHER" id="PTHR45566">
    <property type="entry name" value="HTH-TYPE TRANSCRIPTIONAL REGULATOR YHJB-RELATED"/>
    <property type="match status" value="1"/>
</dbReference>
<evidence type="ECO:0000313" key="7">
    <source>
        <dbReference type="Proteomes" id="UP001266357"/>
    </source>
</evidence>
<dbReference type="PANTHER" id="PTHR45566:SF1">
    <property type="entry name" value="HTH-TYPE TRANSCRIPTIONAL REGULATOR YHJB-RELATED"/>
    <property type="match status" value="1"/>
</dbReference>
<dbReference type="InterPro" id="IPR016032">
    <property type="entry name" value="Sig_transdc_resp-reg_C-effctor"/>
</dbReference>
<evidence type="ECO:0000259" key="4">
    <source>
        <dbReference type="PROSITE" id="PS50043"/>
    </source>
</evidence>
<feature type="domain" description="HTH luxR-type" evidence="4">
    <location>
        <begin position="147"/>
        <end position="212"/>
    </location>
</feature>
<dbReference type="Pfam" id="PF00196">
    <property type="entry name" value="GerE"/>
    <property type="match status" value="1"/>
</dbReference>
<dbReference type="Proteomes" id="UP001266357">
    <property type="component" value="Unassembled WGS sequence"/>
</dbReference>
<dbReference type="PROSITE" id="PS50110">
    <property type="entry name" value="RESPONSE_REGULATORY"/>
    <property type="match status" value="1"/>
</dbReference>
<evidence type="ECO:0000256" key="2">
    <source>
        <dbReference type="ARBA" id="ARBA00023125"/>
    </source>
</evidence>
<evidence type="ECO:0000256" key="3">
    <source>
        <dbReference type="PROSITE-ProRule" id="PRU00169"/>
    </source>
</evidence>
<dbReference type="CDD" id="cd17535">
    <property type="entry name" value="REC_NarL-like"/>
    <property type="match status" value="1"/>
</dbReference>
<dbReference type="InterPro" id="IPR000792">
    <property type="entry name" value="Tscrpt_reg_LuxR_C"/>
</dbReference>
<organism evidence="6 7">
    <name type="scientific">Thalassotalea castellviae</name>
    <dbReference type="NCBI Taxonomy" id="3075612"/>
    <lineage>
        <taxon>Bacteria</taxon>
        <taxon>Pseudomonadati</taxon>
        <taxon>Pseudomonadota</taxon>
        <taxon>Gammaproteobacteria</taxon>
        <taxon>Alteromonadales</taxon>
        <taxon>Colwelliaceae</taxon>
        <taxon>Thalassotalea</taxon>
    </lineage>
</organism>
<dbReference type="EMBL" id="JAVRIF010000005">
    <property type="protein sequence ID" value="MDT0604133.1"/>
    <property type="molecule type" value="Genomic_DNA"/>
</dbReference>
<evidence type="ECO:0000313" key="6">
    <source>
        <dbReference type="EMBL" id="MDT0604133.1"/>
    </source>
</evidence>
<dbReference type="Pfam" id="PF00072">
    <property type="entry name" value="Response_reg"/>
    <property type="match status" value="1"/>
</dbReference>
<dbReference type="CDD" id="cd06170">
    <property type="entry name" value="LuxR_C_like"/>
    <property type="match status" value="1"/>
</dbReference>
<accession>A0ABU3A1S2</accession>